<feature type="binding site" evidence="9">
    <location>
        <position position="22"/>
    </location>
    <ligand>
        <name>3-phosphoshikimate</name>
        <dbReference type="ChEBI" id="CHEBI:145989"/>
    </ligand>
</feature>
<comment type="function">
    <text evidence="9">Catalyzes the transfer of the enolpyruvyl moiety of phosphoenolpyruvate (PEP) to the 5-hydroxyl of shikimate-3-phosphate (S3P) to produce enolpyruvyl shikimate-3-phosphate and inorganic phosphate.</text>
</comment>
<feature type="binding site" evidence="9">
    <location>
        <position position="164"/>
    </location>
    <ligand>
        <name>phosphoenolpyruvate</name>
        <dbReference type="ChEBI" id="CHEBI:58702"/>
    </ligand>
</feature>
<dbReference type="Gene3D" id="3.30.300.30">
    <property type="match status" value="1"/>
</dbReference>
<dbReference type="OrthoDB" id="9803968at2"/>
<dbReference type="InterPro" id="IPR045851">
    <property type="entry name" value="AMP-bd_C_sf"/>
</dbReference>
<dbReference type="CDD" id="cd01556">
    <property type="entry name" value="EPSP_synthase"/>
    <property type="match status" value="1"/>
</dbReference>
<dbReference type="GO" id="GO:0031956">
    <property type="term" value="F:medium-chain fatty acid-CoA ligase activity"/>
    <property type="evidence" value="ECO:0007669"/>
    <property type="project" value="TreeGrafter"/>
</dbReference>
<evidence type="ECO:0000259" key="10">
    <source>
        <dbReference type="Pfam" id="PF00275"/>
    </source>
</evidence>
<name>A0A0F4JZQ4_9ACTN</name>
<evidence type="ECO:0000256" key="8">
    <source>
        <dbReference type="ARBA" id="ARBA00044633"/>
    </source>
</evidence>
<dbReference type="Pfam" id="PF00501">
    <property type="entry name" value="AMP-binding"/>
    <property type="match status" value="1"/>
</dbReference>
<dbReference type="EC" id="2.5.1.19" evidence="9"/>
<comment type="subunit">
    <text evidence="9">Monomer.</text>
</comment>
<dbReference type="GO" id="GO:0006631">
    <property type="term" value="P:fatty acid metabolic process"/>
    <property type="evidence" value="ECO:0007669"/>
    <property type="project" value="TreeGrafter"/>
</dbReference>
<feature type="binding site" evidence="9">
    <location>
        <position position="91"/>
    </location>
    <ligand>
        <name>phosphoenolpyruvate</name>
        <dbReference type="ChEBI" id="CHEBI:58702"/>
    </ligand>
</feature>
<dbReference type="InterPro" id="IPR006264">
    <property type="entry name" value="EPSP_synthase"/>
</dbReference>
<comment type="similarity">
    <text evidence="3 9">Belongs to the EPSP synthase family.</text>
</comment>
<evidence type="ECO:0000256" key="2">
    <source>
        <dbReference type="ARBA" id="ARBA00006432"/>
    </source>
</evidence>
<dbReference type="SUPFAM" id="SSF56801">
    <property type="entry name" value="Acetyl-CoA synthetase-like"/>
    <property type="match status" value="1"/>
</dbReference>
<evidence type="ECO:0000256" key="6">
    <source>
        <dbReference type="ARBA" id="ARBA00022679"/>
    </source>
</evidence>
<dbReference type="UniPathway" id="UPA00053">
    <property type="reaction ID" value="UER00089"/>
</dbReference>
<comment type="caution">
    <text evidence="13">The sequence shown here is derived from an EMBL/GenBank/DDBJ whole genome shotgun (WGS) entry which is preliminary data.</text>
</comment>
<feature type="binding site" evidence="9">
    <location>
        <position position="27"/>
    </location>
    <ligand>
        <name>3-phosphoshikimate</name>
        <dbReference type="ChEBI" id="CHEBI:145989"/>
    </ligand>
</feature>
<evidence type="ECO:0000256" key="7">
    <source>
        <dbReference type="ARBA" id="ARBA00023141"/>
    </source>
</evidence>
<dbReference type="GO" id="GO:0009073">
    <property type="term" value="P:aromatic amino acid family biosynthetic process"/>
    <property type="evidence" value="ECO:0007669"/>
    <property type="project" value="UniProtKB-KW"/>
</dbReference>
<dbReference type="PANTHER" id="PTHR43201:SF5">
    <property type="entry name" value="MEDIUM-CHAIN ACYL-COA LIGASE ACSF2, MITOCHONDRIAL"/>
    <property type="match status" value="1"/>
</dbReference>
<dbReference type="Gene3D" id="3.40.50.12780">
    <property type="entry name" value="N-terminal domain of ligase-like"/>
    <property type="match status" value="1"/>
</dbReference>
<comment type="pathway">
    <text evidence="1 9">Metabolic intermediate biosynthesis; chorismate biosynthesis; chorismate from D-erythrose 4-phosphate and phosphoenolpyruvate: step 6/7.</text>
</comment>
<dbReference type="PROSITE" id="PS00455">
    <property type="entry name" value="AMP_BINDING"/>
    <property type="match status" value="1"/>
</dbReference>
<feature type="active site" description="Proton acceptor" evidence="9">
    <location>
        <position position="314"/>
    </location>
</feature>
<reference evidence="13 14" key="1">
    <citation type="submission" date="2015-02" db="EMBL/GenBank/DDBJ databases">
        <authorList>
            <person name="Ju K.-S."/>
            <person name="Doroghazi J.R."/>
            <person name="Metcalf W."/>
        </authorList>
    </citation>
    <scope>NUCLEOTIDE SEQUENCE [LARGE SCALE GENOMIC DNA]</scope>
    <source>
        <strain evidence="13 14">NRRL ISP-5550</strain>
    </source>
</reference>
<feature type="binding site" evidence="9">
    <location>
        <position position="163"/>
    </location>
    <ligand>
        <name>3-phosphoshikimate</name>
        <dbReference type="ChEBI" id="CHEBI:145989"/>
    </ligand>
</feature>
<evidence type="ECO:0000256" key="1">
    <source>
        <dbReference type="ARBA" id="ARBA00004811"/>
    </source>
</evidence>
<feature type="binding site" evidence="9">
    <location>
        <position position="119"/>
    </location>
    <ligand>
        <name>phosphoenolpyruvate</name>
        <dbReference type="ChEBI" id="CHEBI:58702"/>
    </ligand>
</feature>
<dbReference type="Pfam" id="PF00275">
    <property type="entry name" value="EPSP_synthase"/>
    <property type="match status" value="1"/>
</dbReference>
<feature type="domain" description="AMP-binding enzyme C-terminal" evidence="12">
    <location>
        <begin position="884"/>
        <end position="960"/>
    </location>
</feature>
<evidence type="ECO:0000256" key="9">
    <source>
        <dbReference type="HAMAP-Rule" id="MF_00210"/>
    </source>
</evidence>
<protein>
    <recommendedName>
        <fullName evidence="9">3-phosphoshikimate 1-carboxyvinyltransferase</fullName>
        <ecNumber evidence="9">2.5.1.19</ecNumber>
    </recommendedName>
    <alternativeName>
        <fullName evidence="9">5-enolpyruvylshikimate-3-phosphate synthase</fullName>
        <shortName evidence="9">EPSP synthase</shortName>
        <shortName evidence="9">EPSPS</shortName>
    </alternativeName>
</protein>
<keyword evidence="9" id="KW-0963">Cytoplasm</keyword>
<dbReference type="InterPro" id="IPR042099">
    <property type="entry name" value="ANL_N_sf"/>
</dbReference>
<keyword evidence="4" id="KW-0436">Ligase</keyword>
<dbReference type="Proteomes" id="UP000033551">
    <property type="component" value="Unassembled WGS sequence"/>
</dbReference>
<evidence type="ECO:0000259" key="12">
    <source>
        <dbReference type="Pfam" id="PF13193"/>
    </source>
</evidence>
<dbReference type="HAMAP" id="MF_00210">
    <property type="entry name" value="EPSP_synth"/>
    <property type="match status" value="1"/>
</dbReference>
<dbReference type="PATRIC" id="fig|68223.7.peg.5768"/>
<dbReference type="InterPro" id="IPR013792">
    <property type="entry name" value="RNA3'P_cycl/enolpyr_Trfase_a/b"/>
</dbReference>
<comment type="caution">
    <text evidence="9">Lacks conserved residue(s) required for the propagation of feature annotation.</text>
</comment>
<dbReference type="PANTHER" id="PTHR43201">
    <property type="entry name" value="ACYL-COA SYNTHETASE"/>
    <property type="match status" value="1"/>
</dbReference>
<feature type="domain" description="AMP-dependent synthetase/ligase" evidence="11">
    <location>
        <begin position="446"/>
        <end position="833"/>
    </location>
</feature>
<dbReference type="RefSeq" id="WP_045945549.1">
    <property type="nucleotide sequence ID" value="NZ_JZWV01000024.1"/>
</dbReference>
<dbReference type="InterPro" id="IPR025110">
    <property type="entry name" value="AMP-bd_C"/>
</dbReference>
<evidence type="ECO:0000259" key="11">
    <source>
        <dbReference type="Pfam" id="PF00501"/>
    </source>
</evidence>
<keyword evidence="6 9" id="KW-0808">Transferase</keyword>
<dbReference type="InterPro" id="IPR020845">
    <property type="entry name" value="AMP-binding_CS"/>
</dbReference>
<sequence length="983" mass="106043">MHLMVRPTRKPLRGELLVPTSKYHVHRALILASLAEGTSRIKGVSDARHVQYTIRLLRDLGTRISVEGDTYVVRGGRYRPRRQTVSAGSSGTTLYLMLGLASLAESPVTVTGQKYFRRRPVGPLLDALRRLGVELESDDGCPPVHLTPGRPTGGRVVIPGTLSQWISGLLLLAPFASGPTVVEVSGELNERPYVELTVAMMRRFGLQVTVSDDWRRFDIAPGQSARPTDLTLPPDLGSAAFGIAAAALHPSDVLLRGITRLDGDPAHHPETGFLDVVRRMGVPMTVDAGAGGVRIRHDGIRLRGTTVDCREVPDMLPVLCTLAGLADGETVFEHVGHVRLKESDRVAAMLQLNAMGADLTLEGDRLRVRGVTAFTGARVSSYNDHRILMSLALAGTKAHGVTTLTYPKAYEISYPGFLADMTGLGLRLSVEPGPAVTPPASLPEQLRHWAEHRPDGVALVDVRDGHDTGTTWRELDQRVDRAAATLLALGVQPGEAVAYQLPNWAEFVEVSLAALRIGAVCCPLMPILRQREMAFALRRSGARVLLVADRFRNRDHLAETASWFAEDPAGRARVRHVAVVAADGGAVALPADGEGLTWSDWGAATAAAPVDTVALAARQPTPDALAQLLFTSGTTGEPKGVLHRHDTLGHAVRLQAERLGLDDRDVVFIPSPLAHQTGFLYGMWLAVTLGVPQLVQAHWNPRTALRAVVEHGATFVQAATPFLADLLKEVEAGGRAPETLRTMVVAGAALPRSLAERATAVLGTTVCGAFGTTETCLGSLSAPDDPPGKVWGTDGRAMPGVGLRVTDDAGRTLPAGREGNFEVRSPTCFVGYLDRPDLTAEAWTDDGWYRTGDLAVIDPDGYVRITGRVKDVINRGGEKVPVAEIEELLHQHPSVDEVAVVGTPDERLGERACAFAALVDGADLDLEAMRKYLDYHQVSKHYWPERLELVDRLPRNPAGKVQKFVLRQRAEALCPAPLEEQKA</sequence>
<gene>
    <name evidence="9" type="primary">aroA</name>
    <name evidence="13" type="ORF">VR44_01820</name>
</gene>
<comment type="catalytic activity">
    <reaction evidence="8">
        <text>3-phosphoshikimate + phosphoenolpyruvate = 5-O-(1-carboxyvinyl)-3-phosphoshikimate + phosphate</text>
        <dbReference type="Rhea" id="RHEA:21256"/>
        <dbReference type="ChEBI" id="CHEBI:43474"/>
        <dbReference type="ChEBI" id="CHEBI:57701"/>
        <dbReference type="ChEBI" id="CHEBI:58702"/>
        <dbReference type="ChEBI" id="CHEBI:145989"/>
        <dbReference type="EC" id="2.5.1.19"/>
    </reaction>
    <physiologicalReaction direction="left-to-right" evidence="8">
        <dbReference type="Rhea" id="RHEA:21257"/>
    </physiologicalReaction>
</comment>
<feature type="binding site" evidence="9">
    <location>
        <position position="164"/>
    </location>
    <ligand>
        <name>3-phosphoshikimate</name>
        <dbReference type="ChEBI" id="CHEBI:145989"/>
    </ligand>
</feature>
<keyword evidence="7 9" id="KW-0057">Aromatic amino acid biosynthesis</keyword>
<evidence type="ECO:0000256" key="3">
    <source>
        <dbReference type="ARBA" id="ARBA00009948"/>
    </source>
</evidence>
<feature type="binding site" evidence="9">
    <location>
        <position position="22"/>
    </location>
    <ligand>
        <name>phosphoenolpyruvate</name>
        <dbReference type="ChEBI" id="CHEBI:58702"/>
    </ligand>
</feature>
<keyword evidence="14" id="KW-1185">Reference proteome</keyword>
<evidence type="ECO:0000313" key="14">
    <source>
        <dbReference type="Proteomes" id="UP000033551"/>
    </source>
</evidence>
<dbReference type="InterPro" id="IPR001986">
    <property type="entry name" value="Enolpyruvate_Tfrase_dom"/>
</dbReference>
<feature type="binding site" evidence="9">
    <location>
        <position position="386"/>
    </location>
    <ligand>
        <name>phosphoenolpyruvate</name>
        <dbReference type="ChEBI" id="CHEBI:58702"/>
    </ligand>
</feature>
<dbReference type="Pfam" id="PF13193">
    <property type="entry name" value="AMP-binding_C"/>
    <property type="match status" value="1"/>
</dbReference>
<evidence type="ECO:0000256" key="4">
    <source>
        <dbReference type="ARBA" id="ARBA00022598"/>
    </source>
</evidence>
<dbReference type="SUPFAM" id="SSF55205">
    <property type="entry name" value="EPT/RTPC-like"/>
    <property type="match status" value="1"/>
</dbReference>
<comment type="subcellular location">
    <subcellularLocation>
        <location evidence="9">Cytoplasm</location>
    </subcellularLocation>
</comment>
<feature type="domain" description="Enolpyruvate transferase" evidence="10">
    <location>
        <begin position="9"/>
        <end position="420"/>
    </location>
</feature>
<dbReference type="GO" id="GO:0003866">
    <property type="term" value="F:3-phosphoshikimate 1-carboxyvinyltransferase activity"/>
    <property type="evidence" value="ECO:0007669"/>
    <property type="project" value="UniProtKB-UniRule"/>
</dbReference>
<dbReference type="GO" id="GO:0005737">
    <property type="term" value="C:cytoplasm"/>
    <property type="evidence" value="ECO:0007669"/>
    <property type="project" value="UniProtKB-SubCell"/>
</dbReference>
<organism evidence="13 14">
    <name type="scientific">Streptomyces katrae</name>
    <dbReference type="NCBI Taxonomy" id="68223"/>
    <lineage>
        <taxon>Bacteria</taxon>
        <taxon>Bacillati</taxon>
        <taxon>Actinomycetota</taxon>
        <taxon>Actinomycetes</taxon>
        <taxon>Kitasatosporales</taxon>
        <taxon>Streptomycetaceae</taxon>
        <taxon>Streptomyces</taxon>
    </lineage>
</organism>
<dbReference type="GO" id="GO:0008652">
    <property type="term" value="P:amino acid biosynthetic process"/>
    <property type="evidence" value="ECO:0007669"/>
    <property type="project" value="UniProtKB-KW"/>
</dbReference>
<dbReference type="Gene3D" id="3.65.10.10">
    <property type="entry name" value="Enolpyruvate transferase domain"/>
    <property type="match status" value="2"/>
</dbReference>
<keyword evidence="5 9" id="KW-0028">Amino-acid biosynthesis</keyword>
<dbReference type="InterPro" id="IPR036968">
    <property type="entry name" value="Enolpyruvate_Tfrase_sf"/>
</dbReference>
<dbReference type="AlphaFoldDB" id="A0A0F4JZQ4"/>
<accession>A0A0F4JZQ4</accession>
<proteinExistence type="inferred from homology"/>
<dbReference type="GO" id="GO:0009423">
    <property type="term" value="P:chorismate biosynthetic process"/>
    <property type="evidence" value="ECO:0007669"/>
    <property type="project" value="UniProtKB-UniRule"/>
</dbReference>
<feature type="binding site" evidence="9">
    <location>
        <position position="341"/>
    </location>
    <ligand>
        <name>3-phosphoshikimate</name>
        <dbReference type="ChEBI" id="CHEBI:145989"/>
    </ligand>
</feature>
<feature type="binding site" evidence="9">
    <location>
        <position position="345"/>
    </location>
    <ligand>
        <name>phosphoenolpyruvate</name>
        <dbReference type="ChEBI" id="CHEBI:58702"/>
    </ligand>
</feature>
<evidence type="ECO:0000313" key="13">
    <source>
        <dbReference type="EMBL" id="KJY39319.1"/>
    </source>
</evidence>
<dbReference type="EMBL" id="JZWV01000024">
    <property type="protein sequence ID" value="KJY39319.1"/>
    <property type="molecule type" value="Genomic_DNA"/>
</dbReference>
<dbReference type="InterPro" id="IPR000873">
    <property type="entry name" value="AMP-dep_synth/lig_dom"/>
</dbReference>
<evidence type="ECO:0000256" key="5">
    <source>
        <dbReference type="ARBA" id="ARBA00022605"/>
    </source>
</evidence>
<comment type="similarity">
    <text evidence="2">Belongs to the ATP-dependent AMP-binding enzyme family.</text>
</comment>
<dbReference type="NCBIfam" id="TIGR01356">
    <property type="entry name" value="aroA"/>
    <property type="match status" value="1"/>
</dbReference>
<feature type="binding site" evidence="9">
    <location>
        <position position="314"/>
    </location>
    <ligand>
        <name>3-phosphoshikimate</name>
        <dbReference type="ChEBI" id="CHEBI:145989"/>
    </ligand>
</feature>